<dbReference type="Proteomes" id="UP001310890">
    <property type="component" value="Unassembled WGS sequence"/>
</dbReference>
<keyword evidence="5" id="KW-0503">Monooxygenase</keyword>
<accession>A0AAN7YSI7</accession>
<name>A0AAN7YSI7_9PEZI</name>
<comment type="caution">
    <text evidence="7">The sequence shown here is derived from an EMBL/GenBank/DDBJ whole genome shotgun (WGS) entry which is preliminary data.</text>
</comment>
<dbReference type="InterPro" id="IPR002938">
    <property type="entry name" value="FAD-bd"/>
</dbReference>
<evidence type="ECO:0000256" key="2">
    <source>
        <dbReference type="ARBA" id="ARBA00022630"/>
    </source>
</evidence>
<dbReference type="AlphaFoldDB" id="A0AAN7YSI7"/>
<dbReference type="PRINTS" id="PR00420">
    <property type="entry name" value="RNGMNOXGNASE"/>
</dbReference>
<evidence type="ECO:0000256" key="1">
    <source>
        <dbReference type="ARBA" id="ARBA00007992"/>
    </source>
</evidence>
<dbReference type="SUPFAM" id="SSF51905">
    <property type="entry name" value="FAD/NAD(P)-binding domain"/>
    <property type="match status" value="1"/>
</dbReference>
<evidence type="ECO:0000256" key="5">
    <source>
        <dbReference type="ARBA" id="ARBA00023033"/>
    </source>
</evidence>
<comment type="similarity">
    <text evidence="1">Belongs to the paxM FAD-dependent monooxygenase family.</text>
</comment>
<evidence type="ECO:0000256" key="4">
    <source>
        <dbReference type="ARBA" id="ARBA00023002"/>
    </source>
</evidence>
<organism evidence="7 8">
    <name type="scientific">Meristemomyces frigidus</name>
    <dbReference type="NCBI Taxonomy" id="1508187"/>
    <lineage>
        <taxon>Eukaryota</taxon>
        <taxon>Fungi</taxon>
        <taxon>Dikarya</taxon>
        <taxon>Ascomycota</taxon>
        <taxon>Pezizomycotina</taxon>
        <taxon>Dothideomycetes</taxon>
        <taxon>Dothideomycetidae</taxon>
        <taxon>Mycosphaerellales</taxon>
        <taxon>Teratosphaeriaceae</taxon>
        <taxon>Meristemomyces</taxon>
    </lineage>
</organism>
<evidence type="ECO:0000259" key="6">
    <source>
        <dbReference type="Pfam" id="PF01494"/>
    </source>
</evidence>
<keyword evidence="4" id="KW-0560">Oxidoreductase</keyword>
<dbReference type="PANTHER" id="PTHR13789">
    <property type="entry name" value="MONOOXYGENASE"/>
    <property type="match status" value="1"/>
</dbReference>
<dbReference type="Gene3D" id="3.50.50.60">
    <property type="entry name" value="FAD/NAD(P)-binding domain"/>
    <property type="match status" value="1"/>
</dbReference>
<sequence length="445" mass="48931">MGSKEATSTVLQCGIVGAGIAGLAAAIALRRAGHEIDLYEKSTFKNEIGAAITITPNGNLVLDRWGFDAKRARETRKCQTRLVNPADLAEVTKLTFNDIAEQYGHHFNAYHRVDMHEEMRRLAQDAGAKIHLGHPVDDVDCERGTIKLKGGETLKKDLIVVADGISSGIVDAITGAHCPSRKSPYSVYRTLIPIDRLMADPLTQPLWKNQESGFCNAMNMQTGTGCMTYPCRDDTLMNFAYFHRTKPHEQDNDSWHSRSTVEDVLEVLDGFHPAFAAIAKHADIMNCYVVGTRDVLPCMNGGKAVLIGDAAHAMMPTHAMGGSMCLEDAAALEVLFSKWQPTDSVSARLNLYNQLRLPRNAVTQLASNAMIWFTPLAELQQEIRKYWDGPLQATSVPPFSKPIQEFWFGYDAFAAAEKAMDFKDAEGGLPDGVVEHFGGRTKESG</sequence>
<dbReference type="SUPFAM" id="SSF54373">
    <property type="entry name" value="FAD-linked reductases, C-terminal domain"/>
    <property type="match status" value="1"/>
</dbReference>
<dbReference type="PANTHER" id="PTHR13789:SF215">
    <property type="entry name" value="FAD-BINDING DOMAIN-CONTAINING PROTEIN-RELATED"/>
    <property type="match status" value="1"/>
</dbReference>
<dbReference type="GO" id="GO:0004497">
    <property type="term" value="F:monooxygenase activity"/>
    <property type="evidence" value="ECO:0007669"/>
    <property type="project" value="UniProtKB-KW"/>
</dbReference>
<dbReference type="InterPro" id="IPR050493">
    <property type="entry name" value="FAD-dep_Monooxygenase_BioMet"/>
</dbReference>
<gene>
    <name evidence="7" type="ORF">LTR62_001811</name>
</gene>
<keyword evidence="2" id="KW-0285">Flavoprotein</keyword>
<feature type="domain" description="FAD-binding" evidence="6">
    <location>
        <begin position="13"/>
        <end position="360"/>
    </location>
</feature>
<reference evidence="7" key="1">
    <citation type="submission" date="2023-08" db="EMBL/GenBank/DDBJ databases">
        <title>Black Yeasts Isolated from many extreme environments.</title>
        <authorList>
            <person name="Coleine C."/>
            <person name="Stajich J.E."/>
            <person name="Selbmann L."/>
        </authorList>
    </citation>
    <scope>NUCLEOTIDE SEQUENCE</scope>
    <source>
        <strain evidence="7">CCFEE 5401</strain>
    </source>
</reference>
<proteinExistence type="inferred from homology"/>
<dbReference type="GO" id="GO:0071949">
    <property type="term" value="F:FAD binding"/>
    <property type="evidence" value="ECO:0007669"/>
    <property type="project" value="InterPro"/>
</dbReference>
<evidence type="ECO:0000313" key="8">
    <source>
        <dbReference type="Proteomes" id="UP001310890"/>
    </source>
</evidence>
<evidence type="ECO:0000256" key="3">
    <source>
        <dbReference type="ARBA" id="ARBA00022827"/>
    </source>
</evidence>
<keyword evidence="3" id="KW-0274">FAD</keyword>
<protein>
    <recommendedName>
        <fullName evidence="6">FAD-binding domain-containing protein</fullName>
    </recommendedName>
</protein>
<evidence type="ECO:0000313" key="7">
    <source>
        <dbReference type="EMBL" id="KAK5115114.1"/>
    </source>
</evidence>
<dbReference type="EMBL" id="JAVRRL010000014">
    <property type="protein sequence ID" value="KAK5115114.1"/>
    <property type="molecule type" value="Genomic_DNA"/>
</dbReference>
<dbReference type="InterPro" id="IPR036188">
    <property type="entry name" value="FAD/NAD-bd_sf"/>
</dbReference>
<dbReference type="Pfam" id="PF01494">
    <property type="entry name" value="FAD_binding_3"/>
    <property type="match status" value="1"/>
</dbReference>